<protein>
    <submittedName>
        <fullName evidence="3">2'-deoxycytidine 5'-triphosphate deaminase</fullName>
    </submittedName>
</protein>
<evidence type="ECO:0000313" key="4">
    <source>
        <dbReference type="Proteomes" id="UP000229098"/>
    </source>
</evidence>
<dbReference type="GO" id="GO:0009394">
    <property type="term" value="P:2'-deoxyribonucleotide metabolic process"/>
    <property type="evidence" value="ECO:0007669"/>
    <property type="project" value="InterPro"/>
</dbReference>
<dbReference type="NCBIfam" id="NF005734">
    <property type="entry name" value="PRK07559.1"/>
    <property type="match status" value="1"/>
</dbReference>
<feature type="domain" description="2'-deoxycytidine 5'-triphosphate deaminase C-terminal" evidence="2">
    <location>
        <begin position="199"/>
        <end position="366"/>
    </location>
</feature>
<evidence type="ECO:0000313" key="3">
    <source>
        <dbReference type="EMBL" id="PJE64335.1"/>
    </source>
</evidence>
<dbReference type="SUPFAM" id="SSF51283">
    <property type="entry name" value="dUTPase-like"/>
    <property type="match status" value="2"/>
</dbReference>
<dbReference type="PANTHER" id="PTHR42680">
    <property type="entry name" value="DCTP DEAMINASE"/>
    <property type="match status" value="1"/>
</dbReference>
<dbReference type="Pfam" id="PF22569">
    <property type="entry name" value="DCD_C"/>
    <property type="match status" value="1"/>
</dbReference>
<dbReference type="Pfam" id="PF06559">
    <property type="entry name" value="DCD_N"/>
    <property type="match status" value="1"/>
</dbReference>
<gene>
    <name evidence="3" type="ORF">COU90_02695</name>
</gene>
<reference evidence="4" key="1">
    <citation type="submission" date="2017-09" db="EMBL/GenBank/DDBJ databases">
        <title>Depth-based differentiation of microbial function through sediment-hosted aquifers and enrichment of novel symbionts in the deep terrestrial subsurface.</title>
        <authorList>
            <person name="Probst A.J."/>
            <person name="Ladd B."/>
            <person name="Jarett J.K."/>
            <person name="Geller-Mcgrath D.E."/>
            <person name="Sieber C.M.K."/>
            <person name="Emerson J.B."/>
            <person name="Anantharaman K."/>
            <person name="Thomas B.C."/>
            <person name="Malmstrom R."/>
            <person name="Stieglmeier M."/>
            <person name="Klingl A."/>
            <person name="Woyke T."/>
            <person name="Ryan C.M."/>
            <person name="Banfield J.F."/>
        </authorList>
    </citation>
    <scope>NUCLEOTIDE SEQUENCE [LARGE SCALE GENOMIC DNA]</scope>
</reference>
<evidence type="ECO:0000259" key="2">
    <source>
        <dbReference type="Pfam" id="PF22569"/>
    </source>
</evidence>
<dbReference type="GO" id="GO:0008829">
    <property type="term" value="F:dCTP deaminase activity"/>
    <property type="evidence" value="ECO:0007669"/>
    <property type="project" value="InterPro"/>
</dbReference>
<name>A0A2M8KWM5_9BACT</name>
<comment type="caution">
    <text evidence="3">The sequence shown here is derived from an EMBL/GenBank/DDBJ whole genome shotgun (WGS) entry which is preliminary data.</text>
</comment>
<dbReference type="Proteomes" id="UP000229098">
    <property type="component" value="Unassembled WGS sequence"/>
</dbReference>
<organism evidence="3 4">
    <name type="scientific">Candidatus Ryanbacteria bacterium CG10_big_fil_rev_8_21_14_0_10_43_42</name>
    <dbReference type="NCBI Taxonomy" id="1974864"/>
    <lineage>
        <taxon>Bacteria</taxon>
        <taxon>Candidatus Ryaniibacteriota</taxon>
    </lineage>
</organism>
<evidence type="ECO:0000259" key="1">
    <source>
        <dbReference type="Pfam" id="PF06559"/>
    </source>
</evidence>
<sequence length="377" mass="42891">MTTKNIGALPVQLIRDLINAGHIHGAEMENISPASLDLALSDELYRINEVFLPYPNESIRNLMKEVHTTPHAPHEPLIRGNTYLARLRESLALPHEVYAYCNPKSSTGRNDIHVRVLADGIPRFDFAPAGYKGELWVTITPNSFSTNIPPGEKLSQIRFFTHDTRLSELELQLAIERDKLLWDASGTPIRYQNLHMSDRDGSLILTVDLSGEHVGWESIPGNAVLDLSKKREHDPFTFFRPVFCRNGRILLKQGHFYILRTKEAIRVPPYLASEIVPMDERAGEFRSHYAGFFDPGWGWGKDGEGKGRTAVMEVRPLFQDVALRDGQPIAKFRFEHLTHLPEKHYDEVETSHYTNQSRTAVLSKHFRLPGKITINLT</sequence>
<feature type="domain" description="2'-deoxycytidine 5'-triphosphate deaminase N-terminal" evidence="1">
    <location>
        <begin position="6"/>
        <end position="161"/>
    </location>
</feature>
<dbReference type="EMBL" id="PFEF01000006">
    <property type="protein sequence ID" value="PJE64335.1"/>
    <property type="molecule type" value="Genomic_DNA"/>
</dbReference>
<proteinExistence type="predicted"/>
<dbReference type="InterPro" id="IPR053811">
    <property type="entry name" value="DCD_C"/>
</dbReference>
<dbReference type="InterPro" id="IPR036157">
    <property type="entry name" value="dUTPase-like_sf"/>
</dbReference>
<accession>A0A2M8KWM5</accession>
<dbReference type="PANTHER" id="PTHR42680:SF3">
    <property type="entry name" value="DCTP DEAMINASE"/>
    <property type="match status" value="1"/>
</dbReference>
<dbReference type="InterPro" id="IPR010550">
    <property type="entry name" value="DCD_N"/>
</dbReference>
<dbReference type="AlphaFoldDB" id="A0A2M8KWM5"/>
<dbReference type="Gene3D" id="2.70.40.10">
    <property type="match status" value="2"/>
</dbReference>